<feature type="region of interest" description="Disordered" evidence="1">
    <location>
        <begin position="668"/>
        <end position="780"/>
    </location>
</feature>
<feature type="region of interest" description="Disordered" evidence="1">
    <location>
        <begin position="229"/>
        <end position="269"/>
    </location>
</feature>
<sequence length="880" mass="98278">MPSSESFEEDNLSIVLEQWQCFLVLWWVSRADSLVHKLHKLRSNSGLALLVMDYDPNQYPVGDLPATYGGDTASILETINFDDPVFTTDLFNTPDFLEPPAFPAAGPSTGVPNTHAPQVQNFEPTLTMPEPIHPGPQEFINPNFLTNTGNVTVPTFRQEQPGTYNPMNNPGPVTNAHDFTTTAPGYSSNYMQYHPPQFSPPPHPYQQYHPHQPLQSLPPLQHFQPLHTPQQIQHQQPFGSYTSPHRANEMSVLSPDNDDDSIRTRDGRRDIFSLKRSRIPSPVLIQHEPPLKRPATGPNGVSLRNGQIPRVTRKKDPKPNPREWYGSPPPPPESWGPKDKNGRRLFKYTECGELERGKTYTAHEMRRYLYGPKNDDTFPPPTRLAGVPEVKDRIRQGLTLWIGWVAPQSNDRYPFSTQSQKCRFADCDDSQNTIRTGFPRIIIDERMNDDGEVIDPYHNAGYMHLYCFEKHFDLVDAFIHLDVRPDERNFKHEDNLFKLTRQFPEMRAIVDQWWQEEYPKFIEARSQGKRRDHSTYKNSLGTRLVSYAIDNSSDARLKLREERGGANVSKHRGDLAKQKFLRQCRCFGLLDENDDPIPGAHELLPELIIKKRQAKKLARNSGRRDTSSPLGSPVTPIAMGFQNTVEVQQGTPSVKPGNSQISALPFRIPSPVEHNSPIPRGSPLLPVSPTTSNHNQSTPPSPSGQLQLPSPIISIPASPRSAGTTPHKRDRDEVSAEDQNIGIPSEPDQGSPEKKLRTSPTLSPQAAYAHTPDSMGQRSDASNLFDSVTVATESNYLTAPSSPSAELVSSDPNSDFNVNSTDTVGAVIKGRPEDSHHDEMTVNVAPVEALVDGDKERSEVDDDLFGGPADAPGLADLVNP</sequence>
<feature type="region of interest" description="Disordered" evidence="1">
    <location>
        <begin position="798"/>
        <end position="821"/>
    </location>
</feature>
<gene>
    <name evidence="2" type="ORF">Daesc_008327</name>
</gene>
<evidence type="ECO:0000256" key="1">
    <source>
        <dbReference type="SAM" id="MobiDB-lite"/>
    </source>
</evidence>
<name>A0AAX6MC12_9PEZI</name>
<feature type="compositionally biased region" description="Basic and acidic residues" evidence="1">
    <location>
        <begin position="260"/>
        <end position="269"/>
    </location>
</feature>
<dbReference type="Proteomes" id="UP001369815">
    <property type="component" value="Unassembled WGS sequence"/>
</dbReference>
<keyword evidence="3" id="KW-1185">Reference proteome</keyword>
<feature type="compositionally biased region" description="Polar residues" evidence="1">
    <location>
        <begin position="232"/>
        <end position="245"/>
    </location>
</feature>
<protein>
    <submittedName>
        <fullName evidence="2">Uncharacterized protein</fullName>
    </submittedName>
</protein>
<feature type="compositionally biased region" description="Polar residues" evidence="1">
    <location>
        <begin position="810"/>
        <end position="821"/>
    </location>
</feature>
<evidence type="ECO:0000313" key="3">
    <source>
        <dbReference type="Proteomes" id="UP001369815"/>
    </source>
</evidence>
<reference evidence="2 3" key="1">
    <citation type="journal article" date="2024" name="Front Chem Biol">
        <title>Unveiling the potential of Daldinia eschscholtzii MFLUCC 19-0629 through bioactivity and bioinformatics studies for enhanced sustainable agriculture production.</title>
        <authorList>
            <person name="Brooks S."/>
            <person name="Weaver J.A."/>
            <person name="Klomchit A."/>
            <person name="Alharthi S.A."/>
            <person name="Onlamun T."/>
            <person name="Nurani R."/>
            <person name="Vong T.K."/>
            <person name="Alberti F."/>
            <person name="Greco C."/>
        </authorList>
    </citation>
    <scope>NUCLEOTIDE SEQUENCE [LARGE SCALE GENOMIC DNA]</scope>
    <source>
        <strain evidence="2">MFLUCC 19-0629</strain>
    </source>
</reference>
<dbReference type="AlphaFoldDB" id="A0AAX6MC12"/>
<proteinExistence type="predicted"/>
<dbReference type="EMBL" id="JBANMG010000008">
    <property type="protein sequence ID" value="KAK6950004.1"/>
    <property type="molecule type" value="Genomic_DNA"/>
</dbReference>
<organism evidence="2 3">
    <name type="scientific">Daldinia eschscholtzii</name>
    <dbReference type="NCBI Taxonomy" id="292717"/>
    <lineage>
        <taxon>Eukaryota</taxon>
        <taxon>Fungi</taxon>
        <taxon>Dikarya</taxon>
        <taxon>Ascomycota</taxon>
        <taxon>Pezizomycotina</taxon>
        <taxon>Sordariomycetes</taxon>
        <taxon>Xylariomycetidae</taxon>
        <taxon>Xylariales</taxon>
        <taxon>Hypoxylaceae</taxon>
        <taxon>Daldinia</taxon>
    </lineage>
</organism>
<feature type="region of interest" description="Disordered" evidence="1">
    <location>
        <begin position="281"/>
        <end position="341"/>
    </location>
</feature>
<feature type="region of interest" description="Disordered" evidence="1">
    <location>
        <begin position="615"/>
        <end position="637"/>
    </location>
</feature>
<accession>A0AAX6MC12</accession>
<evidence type="ECO:0000313" key="2">
    <source>
        <dbReference type="EMBL" id="KAK6950004.1"/>
    </source>
</evidence>
<comment type="caution">
    <text evidence="2">The sequence shown here is derived from an EMBL/GenBank/DDBJ whole genome shotgun (WGS) entry which is preliminary data.</text>
</comment>
<feature type="region of interest" description="Disordered" evidence="1">
    <location>
        <begin position="855"/>
        <end position="880"/>
    </location>
</feature>
<feature type="compositionally biased region" description="Low complexity" evidence="1">
    <location>
        <begin position="703"/>
        <end position="722"/>
    </location>
</feature>